<dbReference type="AlphaFoldDB" id="X1IJU3"/>
<reference evidence="1" key="1">
    <citation type="journal article" date="2014" name="Front. Microbiol.">
        <title>High frequency of phylogenetically diverse reductive dehalogenase-homologous genes in deep subseafloor sedimentary metagenomes.</title>
        <authorList>
            <person name="Kawai M."/>
            <person name="Futagami T."/>
            <person name="Toyoda A."/>
            <person name="Takaki Y."/>
            <person name="Nishi S."/>
            <person name="Hori S."/>
            <person name="Arai W."/>
            <person name="Tsubouchi T."/>
            <person name="Morono Y."/>
            <person name="Uchiyama I."/>
            <person name="Ito T."/>
            <person name="Fujiyama A."/>
            <person name="Inagaki F."/>
            <person name="Takami H."/>
        </authorList>
    </citation>
    <scope>NUCLEOTIDE SEQUENCE</scope>
    <source>
        <strain evidence="1">Expedition CK06-06</strain>
    </source>
</reference>
<sequence length="30" mass="3656">EHFASREEVDSFYKLPTFLHLFPAHKAKYF</sequence>
<accession>X1IJU3</accession>
<proteinExistence type="predicted"/>
<dbReference type="EMBL" id="BARU01029666">
    <property type="protein sequence ID" value="GAH69515.1"/>
    <property type="molecule type" value="Genomic_DNA"/>
</dbReference>
<gene>
    <name evidence="1" type="ORF">S03H2_47150</name>
</gene>
<organism evidence="1">
    <name type="scientific">marine sediment metagenome</name>
    <dbReference type="NCBI Taxonomy" id="412755"/>
    <lineage>
        <taxon>unclassified sequences</taxon>
        <taxon>metagenomes</taxon>
        <taxon>ecological metagenomes</taxon>
    </lineage>
</organism>
<comment type="caution">
    <text evidence="1">The sequence shown here is derived from an EMBL/GenBank/DDBJ whole genome shotgun (WGS) entry which is preliminary data.</text>
</comment>
<name>X1IJU3_9ZZZZ</name>
<evidence type="ECO:0000313" key="1">
    <source>
        <dbReference type="EMBL" id="GAH69515.1"/>
    </source>
</evidence>
<protein>
    <submittedName>
        <fullName evidence="1">Uncharacterized protein</fullName>
    </submittedName>
</protein>
<feature type="non-terminal residue" evidence="1">
    <location>
        <position position="1"/>
    </location>
</feature>